<dbReference type="Proteomes" id="UP000807542">
    <property type="component" value="Unassembled WGS sequence"/>
</dbReference>
<dbReference type="InterPro" id="IPR009270">
    <property type="entry name" value="DUF927"/>
</dbReference>
<evidence type="ECO:0000259" key="1">
    <source>
        <dbReference type="Pfam" id="PF06048"/>
    </source>
</evidence>
<evidence type="ECO:0000313" key="2">
    <source>
        <dbReference type="EMBL" id="MBK5072707.1"/>
    </source>
</evidence>
<dbReference type="AlphaFoldDB" id="A0A9D7FXA5"/>
<protein>
    <submittedName>
        <fullName evidence="3">DUF927 domain-containing protein</fullName>
    </submittedName>
</protein>
<organism evidence="3 4">
    <name type="scientific">Limnobaculum xujianqingii</name>
    <dbReference type="NCBI Taxonomy" id="2738837"/>
    <lineage>
        <taxon>Bacteria</taxon>
        <taxon>Pseudomonadati</taxon>
        <taxon>Pseudomonadota</taxon>
        <taxon>Gammaproteobacteria</taxon>
        <taxon>Enterobacterales</taxon>
        <taxon>Budviciaceae</taxon>
        <taxon>Limnobaculum</taxon>
    </lineage>
</organism>
<dbReference type="RefSeq" id="WP_228397738.1">
    <property type="nucleotide sequence ID" value="NZ_JADRCP010000001.1"/>
</dbReference>
<keyword evidence="5" id="KW-1185">Reference proteome</keyword>
<proteinExistence type="predicted"/>
<dbReference type="Proteomes" id="UP001296969">
    <property type="component" value="Unassembled WGS sequence"/>
</dbReference>
<dbReference type="EMBL" id="JADRCQ010000001">
    <property type="protein sequence ID" value="MBK5072707.1"/>
    <property type="molecule type" value="Genomic_DNA"/>
</dbReference>
<feature type="domain" description="DUF927" evidence="1">
    <location>
        <begin position="68"/>
        <end position="311"/>
    </location>
</feature>
<sequence length="591" mass="66568">MWWVTLFSSYSPLYLLCASGIGKCDLVICDLLFGAEVLAKRVSNNRKNIMKSKLTVKLLALSIMSAGQNKAYRLVKIYNTNNERYERLLIPASEIDDKRILRKRLLDAGLSQELDNDEWDEIYINLRRNPKKRVLLCDKPGYVNVDGKLYYLTVNNHLIGKCSSYAPLAYPGSSAFPNNESSQGTLEEWQKHVAAYVLHSPQMVLALCSVFAGYCIHFTEIETGGFHLYADSSKGKSTTLLVAASVRGMKELIKSWKMTETACEEIAQAHNDNTLLLNELKLLHKDESKAAQLAQHIIYMLSEECGKQRAAGYQQYPVRWRLIALSTGEWSLGQHAENGSMERLGGEQVRFVDVPANNENGYGIFATLPEGLSGGEFAEMLQANCSRYYGTASQAFVSNLLSKNNKSISKKLTRLVNEFLKYHDLEQSNDGVKRRIATRFALAYAAGILTIKFGILPFNKGDIMEAISYCYLRAVTPMKAKYSDIFKKGFLNELIKGDFDDISLIKANKDVVNGINILKMEVSNTSVFAIDKDFFKENITISLKQALGVLIKNNVLYADAKGRTTRQIPYRGERLARRYCLKRDELLQLIS</sequence>
<reference evidence="3 5" key="1">
    <citation type="submission" date="2020-11" db="EMBL/GenBank/DDBJ databases">
        <title>Insectihabitans protaetiae gen. nov. sp. nov. and Insectihabitans allomyrinae sp. nov., isolated from larvae of Protaetia brevitarsis seulensis and Allomyrina dichotoma, respectively.</title>
        <authorList>
            <person name="Lee S.D."/>
            <person name="Byeon Y.-S."/>
            <person name="Kim S.-M."/>
            <person name="Yang H.L."/>
            <person name="Kim I.S."/>
        </authorList>
    </citation>
    <scope>NUCLEOTIDE SEQUENCE</scope>
    <source>
        <strain evidence="3">CWB-B4</strain>
        <strain evidence="2 5">CWB-B43</strain>
    </source>
</reference>
<gene>
    <name evidence="3" type="ORF">I2492_06730</name>
    <name evidence="2" type="ORF">I2493_06730</name>
</gene>
<evidence type="ECO:0000313" key="4">
    <source>
        <dbReference type="Proteomes" id="UP000807542"/>
    </source>
</evidence>
<evidence type="ECO:0000313" key="3">
    <source>
        <dbReference type="EMBL" id="MBK5176016.1"/>
    </source>
</evidence>
<accession>A0A9D7FXA5</accession>
<dbReference type="Pfam" id="PF06048">
    <property type="entry name" value="DUF927"/>
    <property type="match status" value="1"/>
</dbReference>
<comment type="caution">
    <text evidence="3">The sequence shown here is derived from an EMBL/GenBank/DDBJ whole genome shotgun (WGS) entry which is preliminary data.</text>
</comment>
<evidence type="ECO:0000313" key="5">
    <source>
        <dbReference type="Proteomes" id="UP001296969"/>
    </source>
</evidence>
<name>A0A9D7FXA5_9GAMM</name>
<dbReference type="EMBL" id="JADRCP010000001">
    <property type="protein sequence ID" value="MBK5176016.1"/>
    <property type="molecule type" value="Genomic_DNA"/>
</dbReference>